<gene>
    <name evidence="1" type="ORF">ACFORO_10495</name>
</gene>
<dbReference type="EMBL" id="JBHRWI010000015">
    <property type="protein sequence ID" value="MFC3510591.1"/>
    <property type="molecule type" value="Genomic_DNA"/>
</dbReference>
<protein>
    <submittedName>
        <fullName evidence="1">Uncharacterized protein</fullName>
    </submittedName>
</protein>
<evidence type="ECO:0000313" key="2">
    <source>
        <dbReference type="Proteomes" id="UP001595764"/>
    </source>
</evidence>
<comment type="caution">
    <text evidence="1">The sequence shown here is derived from an EMBL/GenBank/DDBJ whole genome shotgun (WGS) entry which is preliminary data.</text>
</comment>
<dbReference type="Proteomes" id="UP001595764">
    <property type="component" value="Unassembled WGS sequence"/>
</dbReference>
<keyword evidence="2" id="KW-1185">Reference proteome</keyword>
<sequence length="113" mass="11587">MPTGAAAILQAAGPLHAHIENTNQLICDPDTATVTQAGHGFHVHVDYPGPAGLTVTALSVDQQSADQRYTLGAQEVGHDFPITAFPLSKVQTVSVSVTSAAGGGTCDVLDHTQ</sequence>
<organism evidence="1 2">
    <name type="scientific">Amycolatopsis halotolerans</name>
    <dbReference type="NCBI Taxonomy" id="330083"/>
    <lineage>
        <taxon>Bacteria</taxon>
        <taxon>Bacillati</taxon>
        <taxon>Actinomycetota</taxon>
        <taxon>Actinomycetes</taxon>
        <taxon>Pseudonocardiales</taxon>
        <taxon>Pseudonocardiaceae</taxon>
        <taxon>Amycolatopsis</taxon>
    </lineage>
</organism>
<proteinExistence type="predicted"/>
<name>A0ABV7QF33_9PSEU</name>
<reference evidence="2" key="1">
    <citation type="journal article" date="2019" name="Int. J. Syst. Evol. Microbiol.">
        <title>The Global Catalogue of Microorganisms (GCM) 10K type strain sequencing project: providing services to taxonomists for standard genome sequencing and annotation.</title>
        <authorList>
            <consortium name="The Broad Institute Genomics Platform"/>
            <consortium name="The Broad Institute Genome Sequencing Center for Infectious Disease"/>
            <person name="Wu L."/>
            <person name="Ma J."/>
        </authorList>
    </citation>
    <scope>NUCLEOTIDE SEQUENCE [LARGE SCALE GENOMIC DNA]</scope>
    <source>
        <strain evidence="2">CGMCC 4.7682</strain>
    </source>
</reference>
<dbReference type="RefSeq" id="WP_377868669.1">
    <property type="nucleotide sequence ID" value="NZ_JBHMAY010000007.1"/>
</dbReference>
<accession>A0ABV7QF33</accession>
<evidence type="ECO:0000313" key="1">
    <source>
        <dbReference type="EMBL" id="MFC3510591.1"/>
    </source>
</evidence>